<gene>
    <name evidence="3" type="ORF">SAMEA2297795_02131</name>
    <name evidence="2" type="ORF">SAMEA2297796_01914</name>
</gene>
<dbReference type="InterPro" id="IPR009045">
    <property type="entry name" value="Zn_M74/Hedgehog-like"/>
</dbReference>
<dbReference type="InterPro" id="IPR058193">
    <property type="entry name" value="VanY/YodJ_core_dom"/>
</dbReference>
<keyword evidence="3" id="KW-0121">Carboxypeptidase</keyword>
<accession>A0A1D4PX57</accession>
<dbReference type="CDD" id="cd14852">
    <property type="entry name" value="LD-carboxypeptidase"/>
    <property type="match status" value="1"/>
</dbReference>
<evidence type="ECO:0000313" key="3">
    <source>
        <dbReference type="EMBL" id="SCT27558.1"/>
    </source>
</evidence>
<dbReference type="AlphaFoldDB" id="A0A1D4PX57"/>
<evidence type="ECO:0000313" key="2">
    <source>
        <dbReference type="EMBL" id="SCT19380.1"/>
    </source>
</evidence>
<dbReference type="Proteomes" id="UP000095412">
    <property type="component" value="Unassembled WGS sequence"/>
</dbReference>
<protein>
    <submittedName>
        <fullName evidence="3">D-alanyl-D-alanine carboxypeptidase</fullName>
    </submittedName>
</protein>
<dbReference type="InterPro" id="IPR052179">
    <property type="entry name" value="DD-CPase-like"/>
</dbReference>
<reference evidence="3 5" key="2">
    <citation type="submission" date="2016-09" db="EMBL/GenBank/DDBJ databases">
        <authorList>
            <consortium name="Pathogen Informatics"/>
        </authorList>
    </citation>
    <scope>NUCLEOTIDE SEQUENCE [LARGE SCALE GENOMIC DNA]</scope>
    <source>
        <strain evidence="3 5">82B</strain>
    </source>
</reference>
<feature type="domain" description="D-alanyl-D-alanine carboxypeptidase-like core" evidence="1">
    <location>
        <begin position="78"/>
        <end position="202"/>
    </location>
</feature>
<dbReference type="SUPFAM" id="SSF55166">
    <property type="entry name" value="Hedgehog/DD-peptidase"/>
    <property type="match status" value="1"/>
</dbReference>
<sequence length="226" mass="26135">MFKRIMVIIIACLIICALTIVSIIAFNNDYKPTNKYVTKPQNALPFHNKTQGVTHVNGHVLVNRQIALPPSYKPGEDKVAKKQLKKLIKESRKKHLDLMITSGYRSYQDQEKVVKSFEKKDGKAKTEKFAAKPGHSEHQTGLAFDVGTQKPMEDFHEDFEHTKEAKWLAKHASDYGFIIRYPKGQESETGYNYEPWHLRYVGPQLAKTIDRKNTNLERYYHLMKKG</sequence>
<dbReference type="Gene3D" id="3.30.1380.10">
    <property type="match status" value="1"/>
</dbReference>
<reference evidence="2 4" key="1">
    <citation type="submission" date="2016-09" db="EMBL/GenBank/DDBJ databases">
        <authorList>
            <consortium name="Pathogen Informatics"/>
            <person name="Sun Q."/>
            <person name="Inoue M."/>
        </authorList>
    </citation>
    <scope>NUCLEOTIDE SEQUENCE [LARGE SCALE GENOMIC DNA]</scope>
    <source>
        <strain evidence="2 4">82C</strain>
    </source>
</reference>
<evidence type="ECO:0000259" key="1">
    <source>
        <dbReference type="Pfam" id="PF02557"/>
    </source>
</evidence>
<evidence type="ECO:0000313" key="5">
    <source>
        <dbReference type="Proteomes" id="UP000095768"/>
    </source>
</evidence>
<dbReference type="Proteomes" id="UP000095768">
    <property type="component" value="Unassembled WGS sequence"/>
</dbReference>
<dbReference type="Pfam" id="PF02557">
    <property type="entry name" value="VanY"/>
    <property type="match status" value="1"/>
</dbReference>
<dbReference type="PANTHER" id="PTHR34385">
    <property type="entry name" value="D-ALANYL-D-ALANINE CARBOXYPEPTIDASE"/>
    <property type="match status" value="1"/>
</dbReference>
<dbReference type="RefSeq" id="WP_069996094.1">
    <property type="nucleotide sequence ID" value="NZ_FMPG01000011.1"/>
</dbReference>
<evidence type="ECO:0000313" key="4">
    <source>
        <dbReference type="Proteomes" id="UP000095412"/>
    </source>
</evidence>
<dbReference type="PANTHER" id="PTHR34385:SF1">
    <property type="entry name" value="PEPTIDOGLYCAN L-ALANYL-D-GLUTAMATE ENDOPEPTIDASE CWLK"/>
    <property type="match status" value="1"/>
</dbReference>
<keyword evidence="3" id="KW-0378">Hydrolase</keyword>
<proteinExistence type="predicted"/>
<keyword evidence="3" id="KW-0645">Protease</keyword>
<organism evidence="3 5">
    <name type="scientific">Staphylococcus caeli</name>
    <dbReference type="NCBI Taxonomy" id="2201815"/>
    <lineage>
        <taxon>Bacteria</taxon>
        <taxon>Bacillati</taxon>
        <taxon>Bacillota</taxon>
        <taxon>Bacilli</taxon>
        <taxon>Bacillales</taxon>
        <taxon>Staphylococcaceae</taxon>
        <taxon>Staphylococcus</taxon>
    </lineage>
</organism>
<dbReference type="EMBL" id="FMPG01000011">
    <property type="protein sequence ID" value="SCT27558.1"/>
    <property type="molecule type" value="Genomic_DNA"/>
</dbReference>
<keyword evidence="4" id="KW-1185">Reference proteome</keyword>
<dbReference type="GO" id="GO:0004180">
    <property type="term" value="F:carboxypeptidase activity"/>
    <property type="evidence" value="ECO:0007669"/>
    <property type="project" value="UniProtKB-KW"/>
</dbReference>
<name>A0A1D4PX57_9STAP</name>
<dbReference type="OrthoDB" id="9792074at2"/>
<dbReference type="InterPro" id="IPR003709">
    <property type="entry name" value="VanY-like_core_dom"/>
</dbReference>
<dbReference type="EMBL" id="FMPI01000015">
    <property type="protein sequence ID" value="SCT19380.1"/>
    <property type="molecule type" value="Genomic_DNA"/>
</dbReference>
<dbReference type="GO" id="GO:0006508">
    <property type="term" value="P:proteolysis"/>
    <property type="evidence" value="ECO:0007669"/>
    <property type="project" value="InterPro"/>
</dbReference>